<gene>
    <name evidence="9" type="ORF">FOB64_006029</name>
</gene>
<evidence type="ECO:0000256" key="1">
    <source>
        <dbReference type="ARBA" id="ARBA00022801"/>
    </source>
</evidence>
<evidence type="ECO:0000256" key="6">
    <source>
        <dbReference type="PIRSR" id="PIRSR000915-1"/>
    </source>
</evidence>
<dbReference type="PANTHER" id="PTHR19288">
    <property type="entry name" value="4-NITROPHENYLPHOSPHATASE-RELATED"/>
    <property type="match status" value="1"/>
</dbReference>
<keyword evidence="8" id="KW-0460">Magnesium</keyword>
<dbReference type="Gene3D" id="3.40.50.1000">
    <property type="entry name" value="HAD superfamily/HAD-like"/>
    <property type="match status" value="2"/>
</dbReference>
<evidence type="ECO:0000256" key="2">
    <source>
        <dbReference type="ARBA" id="ARBA00050247"/>
    </source>
</evidence>
<evidence type="ECO:0000313" key="9">
    <source>
        <dbReference type="EMBL" id="KAF6063007.1"/>
    </source>
</evidence>
<feature type="binding site" evidence="8">
    <location>
        <position position="24"/>
    </location>
    <ligand>
        <name>Mg(2+)</name>
        <dbReference type="ChEBI" id="CHEBI:18420"/>
    </ligand>
</feature>
<dbReference type="InterPro" id="IPR036412">
    <property type="entry name" value="HAD-like_sf"/>
</dbReference>
<dbReference type="SUPFAM" id="SSF56784">
    <property type="entry name" value="HAD-like"/>
    <property type="match status" value="1"/>
</dbReference>
<feature type="binding site" evidence="8">
    <location>
        <position position="26"/>
    </location>
    <ligand>
        <name>Mg(2+)</name>
        <dbReference type="ChEBI" id="CHEBI:18420"/>
    </ligand>
</feature>
<dbReference type="PANTHER" id="PTHR19288:SF46">
    <property type="entry name" value="HALOACID DEHALOGENASE-LIKE HYDROLASE DOMAIN-CONTAINING PROTEIN 2"/>
    <property type="match status" value="1"/>
</dbReference>
<dbReference type="GO" id="GO:0004035">
    <property type="term" value="F:alkaline phosphatase activity"/>
    <property type="evidence" value="ECO:0007669"/>
    <property type="project" value="UniProtKB-ARBA"/>
</dbReference>
<feature type="active site" description="Proton donor" evidence="6">
    <location>
        <position position="26"/>
    </location>
</feature>
<dbReference type="SMR" id="A0A8H6F0T0"/>
<dbReference type="Proteomes" id="UP000536275">
    <property type="component" value="Unassembled WGS sequence"/>
</dbReference>
<dbReference type="GO" id="GO:0008967">
    <property type="term" value="F:phosphoglycolate phosphatase activity"/>
    <property type="evidence" value="ECO:0007669"/>
    <property type="project" value="TreeGrafter"/>
</dbReference>
<protein>
    <recommendedName>
        <fullName evidence="4 5">4-nitrophenylphosphatase</fullName>
        <shortName evidence="5">PNPPase</shortName>
        <ecNumber evidence="3 5">3.1.3.41</ecNumber>
    </recommendedName>
</protein>
<dbReference type="InterPro" id="IPR006349">
    <property type="entry name" value="PGP_euk"/>
</dbReference>
<reference evidence="9 10" key="1">
    <citation type="submission" date="2020-03" db="EMBL/GenBank/DDBJ databases">
        <title>FDA dAtabase for Regulatory Grade micrObial Sequences (FDA-ARGOS): Supporting development and validation of Infectious Disease Dx tests.</title>
        <authorList>
            <person name="Campos J."/>
            <person name="Goldberg B."/>
            <person name="Tallon L."/>
            <person name="Sadzewicz L."/>
            <person name="Vavikolanu K."/>
            <person name="Mehta A."/>
            <person name="Aluvathingal J."/>
            <person name="Nadendla S."/>
            <person name="Nandy P."/>
            <person name="Geyer C."/>
            <person name="Yan Y."/>
            <person name="Sichtig H."/>
        </authorList>
    </citation>
    <scope>NUCLEOTIDE SEQUENCE [LARGE SCALE GENOMIC DNA]</scope>
    <source>
        <strain evidence="9 10">FDAARGOS_656</strain>
    </source>
</reference>
<comment type="cofactor">
    <cofactor evidence="8">
        <name>Mg(2+)</name>
        <dbReference type="ChEBI" id="CHEBI:18420"/>
    </cofactor>
    <text evidence="8">Divalent metal ions. Mg(2+) is the most effective.</text>
</comment>
<evidence type="ECO:0000256" key="8">
    <source>
        <dbReference type="PIRSR" id="PIRSR000915-3"/>
    </source>
</evidence>
<feature type="active site" description="Nucleophile" evidence="6">
    <location>
        <position position="24"/>
    </location>
</feature>
<feature type="binding site" evidence="7">
    <location>
        <position position="227"/>
    </location>
    <ligand>
        <name>substrate</name>
    </ligand>
</feature>
<evidence type="ECO:0000256" key="3">
    <source>
        <dbReference type="ARBA" id="ARBA00066659"/>
    </source>
</evidence>
<dbReference type="InterPro" id="IPR006357">
    <property type="entry name" value="HAD-SF_hydro_IIA"/>
</dbReference>
<dbReference type="FunFam" id="3.40.50.1000:FF:000039">
    <property type="entry name" value="Phosphoglycolate phosphatase"/>
    <property type="match status" value="1"/>
</dbReference>
<name>A0A8H6F0T0_CANAX</name>
<sequence>MSIKITSKDQVNQLLDKYDYFLFDCDGVLWLGDHLLPSIPEAISLLRSKNKQVIFVTNNSTKSRNDYLKKFEKLGIPDISKQEIFGSSYASAIFIDKILKLPKDKKVWVLGEKGIEQELHELGYTTVGGSDPDLISSGVDFDSNDPRLNKLDNDVGCVLCGLVFNLNYLKLSLTLQYLLKDKKTIPFIATNIDSTFPANGKLLIGAGSIIETVSFASGRQPEAICGKPNQSMMNSIKADFPDLGKTPKRGLMIGDRLNTDMKFGRDGGLDTLLVLTGIETEENVKSLNENETPTYYINKLGDFHELNN</sequence>
<dbReference type="PIRSF" id="PIRSF000915">
    <property type="entry name" value="PGP-type_phosphatase"/>
    <property type="match status" value="1"/>
</dbReference>
<comment type="catalytic activity">
    <reaction evidence="2 5">
        <text>4-nitrophenyl phosphate + H2O = 4-nitrophenol + phosphate + H(+)</text>
        <dbReference type="Rhea" id="RHEA:21664"/>
        <dbReference type="ChEBI" id="CHEBI:15377"/>
        <dbReference type="ChEBI" id="CHEBI:15378"/>
        <dbReference type="ChEBI" id="CHEBI:43474"/>
        <dbReference type="ChEBI" id="CHEBI:57917"/>
        <dbReference type="ChEBI" id="CHEBI:61146"/>
        <dbReference type="EC" id="3.1.3.41"/>
    </reaction>
</comment>
<feature type="binding site" evidence="8">
    <location>
        <position position="255"/>
    </location>
    <ligand>
        <name>Mg(2+)</name>
        <dbReference type="ChEBI" id="CHEBI:18420"/>
    </ligand>
</feature>
<proteinExistence type="predicted"/>
<accession>A0A8H6F0T0</accession>
<dbReference type="NCBIfam" id="TIGR01452">
    <property type="entry name" value="PGP_euk"/>
    <property type="match status" value="1"/>
</dbReference>
<keyword evidence="8" id="KW-0479">Metal-binding</keyword>
<dbReference type="EC" id="3.1.3.41" evidence="3 5"/>
<dbReference type="InterPro" id="IPR023214">
    <property type="entry name" value="HAD_sf"/>
</dbReference>
<evidence type="ECO:0000256" key="7">
    <source>
        <dbReference type="PIRSR" id="PIRSR000915-2"/>
    </source>
</evidence>
<dbReference type="AlphaFoldDB" id="A0A8H6F0T0"/>
<dbReference type="GO" id="GO:0046872">
    <property type="term" value="F:metal ion binding"/>
    <property type="evidence" value="ECO:0007669"/>
    <property type="project" value="UniProtKB-KW"/>
</dbReference>
<keyword evidence="1 5" id="KW-0378">Hydrolase</keyword>
<evidence type="ECO:0000256" key="5">
    <source>
        <dbReference type="PIRNR" id="PIRNR000915"/>
    </source>
</evidence>
<dbReference type="NCBIfam" id="TIGR01460">
    <property type="entry name" value="HAD-SF-IIA"/>
    <property type="match status" value="1"/>
</dbReference>
<dbReference type="OMA" id="PPMHRET"/>
<organism evidence="9 10">
    <name type="scientific">Candida albicans</name>
    <name type="common">Yeast</name>
    <dbReference type="NCBI Taxonomy" id="5476"/>
    <lineage>
        <taxon>Eukaryota</taxon>
        <taxon>Fungi</taxon>
        <taxon>Dikarya</taxon>
        <taxon>Ascomycota</taxon>
        <taxon>Saccharomycotina</taxon>
        <taxon>Pichiomycetes</taxon>
        <taxon>Debaryomycetaceae</taxon>
        <taxon>Candida/Lodderomyces clade</taxon>
        <taxon>Candida</taxon>
    </lineage>
</organism>
<evidence type="ECO:0000256" key="4">
    <source>
        <dbReference type="ARBA" id="ARBA00069197"/>
    </source>
</evidence>
<comment type="caution">
    <text evidence="9">The sequence shown here is derived from an EMBL/GenBank/DDBJ whole genome shotgun (WGS) entry which is preliminary data.</text>
</comment>
<evidence type="ECO:0000313" key="10">
    <source>
        <dbReference type="Proteomes" id="UP000536275"/>
    </source>
</evidence>
<dbReference type="GO" id="GO:0005737">
    <property type="term" value="C:cytoplasm"/>
    <property type="evidence" value="ECO:0007669"/>
    <property type="project" value="TreeGrafter"/>
</dbReference>
<dbReference type="Pfam" id="PF13344">
    <property type="entry name" value="Hydrolase_6"/>
    <property type="match status" value="1"/>
</dbReference>
<dbReference type="Pfam" id="PF13242">
    <property type="entry name" value="Hydrolase_like"/>
    <property type="match status" value="1"/>
</dbReference>
<dbReference type="EMBL" id="JABWAD010000061">
    <property type="protein sequence ID" value="KAF6063007.1"/>
    <property type="molecule type" value="Genomic_DNA"/>
</dbReference>